<dbReference type="PANTHER" id="PTHR43674:SF2">
    <property type="entry name" value="BETA-UREIDOPROPIONASE"/>
    <property type="match status" value="1"/>
</dbReference>
<dbReference type="PANTHER" id="PTHR43674">
    <property type="entry name" value="NITRILASE C965.09-RELATED"/>
    <property type="match status" value="1"/>
</dbReference>
<dbReference type="CDD" id="cd07573">
    <property type="entry name" value="CPA"/>
    <property type="match status" value="1"/>
</dbReference>
<organism evidence="3 4">
    <name type="scientific">Candidatus Doudnabacteria bacterium CG10_big_fil_rev_8_21_14_0_10_42_18</name>
    <dbReference type="NCBI Taxonomy" id="1974552"/>
    <lineage>
        <taxon>Bacteria</taxon>
        <taxon>Candidatus Doudnaibacteriota</taxon>
    </lineage>
</organism>
<dbReference type="EMBL" id="PFAK01000030">
    <property type="protein sequence ID" value="PIR96289.1"/>
    <property type="molecule type" value="Genomic_DNA"/>
</dbReference>
<dbReference type="SUPFAM" id="SSF56317">
    <property type="entry name" value="Carbon-nitrogen hydrolase"/>
    <property type="match status" value="1"/>
</dbReference>
<sequence length="311" mass="35400">MGMKSRFVTIGLVQTKVGTDIQTNIIKTAKLVEQAAKKGSRIIALQELYNVPYFPQRQKEQKDKYAETIPGNSTKVFSRIAKKYRTVIIVPIYEKDKAGKYHNSAIVIDDKGKIMDVYHKTHIPQDPGFYEKDYFEEGKTGYKIFKTKFARFAVLICYDQWFPEAARAVRLKGAEIIFYPTALGNIIGYNAEGDWHNAWETTMRGHGIANNVYIAAINRVGTENRMKFFGQSFISGPFGKVLARASSAKDDVLIAKLNLSKNEFYSEGWGFLRNRRPDTYGILTKKVLIKKSKKLKNVAHYKDEKKALGQA</sequence>
<dbReference type="Proteomes" id="UP000230922">
    <property type="component" value="Unassembled WGS sequence"/>
</dbReference>
<evidence type="ECO:0000313" key="4">
    <source>
        <dbReference type="Proteomes" id="UP000230922"/>
    </source>
</evidence>
<dbReference type="Gene3D" id="3.60.110.10">
    <property type="entry name" value="Carbon-nitrogen hydrolase"/>
    <property type="match status" value="1"/>
</dbReference>
<dbReference type="PROSITE" id="PS50263">
    <property type="entry name" value="CN_HYDROLASE"/>
    <property type="match status" value="1"/>
</dbReference>
<keyword evidence="1" id="KW-0378">Hydrolase</keyword>
<proteinExistence type="predicted"/>
<accession>A0A2H0VD55</accession>
<reference evidence="4" key="1">
    <citation type="submission" date="2017-09" db="EMBL/GenBank/DDBJ databases">
        <title>Depth-based differentiation of microbial function through sediment-hosted aquifers and enrichment of novel symbionts in the deep terrestrial subsurface.</title>
        <authorList>
            <person name="Probst A.J."/>
            <person name="Ladd B."/>
            <person name="Jarett J.K."/>
            <person name="Geller-Mcgrath D.E."/>
            <person name="Sieber C.M.K."/>
            <person name="Emerson J.B."/>
            <person name="Anantharaman K."/>
            <person name="Thomas B.C."/>
            <person name="Malmstrom R."/>
            <person name="Stieglmeier M."/>
            <person name="Klingl A."/>
            <person name="Woyke T."/>
            <person name="Ryan C.M."/>
            <person name="Banfield J.F."/>
        </authorList>
    </citation>
    <scope>NUCLEOTIDE SEQUENCE [LARGE SCALE GENOMIC DNA]</scope>
</reference>
<keyword evidence="3" id="KW-0012">Acyltransferase</keyword>
<dbReference type="GO" id="GO:0016746">
    <property type="term" value="F:acyltransferase activity"/>
    <property type="evidence" value="ECO:0007669"/>
    <property type="project" value="UniProtKB-KW"/>
</dbReference>
<name>A0A2H0VD55_9BACT</name>
<dbReference type="GO" id="GO:0033388">
    <property type="term" value="P:putrescine biosynthetic process from arginine"/>
    <property type="evidence" value="ECO:0007669"/>
    <property type="project" value="TreeGrafter"/>
</dbReference>
<dbReference type="AlphaFoldDB" id="A0A2H0VD55"/>
<evidence type="ECO:0000256" key="1">
    <source>
        <dbReference type="ARBA" id="ARBA00022801"/>
    </source>
</evidence>
<dbReference type="InterPro" id="IPR036526">
    <property type="entry name" value="C-N_Hydrolase_sf"/>
</dbReference>
<feature type="domain" description="CN hydrolase" evidence="2">
    <location>
        <begin position="8"/>
        <end position="259"/>
    </location>
</feature>
<dbReference type="Pfam" id="PF00795">
    <property type="entry name" value="CN_hydrolase"/>
    <property type="match status" value="1"/>
</dbReference>
<dbReference type="InterPro" id="IPR050345">
    <property type="entry name" value="Aliph_Amidase/BUP"/>
</dbReference>
<evidence type="ECO:0000259" key="2">
    <source>
        <dbReference type="PROSITE" id="PS50263"/>
    </source>
</evidence>
<evidence type="ECO:0000313" key="3">
    <source>
        <dbReference type="EMBL" id="PIR96289.1"/>
    </source>
</evidence>
<keyword evidence="3" id="KW-0808">Transferase</keyword>
<dbReference type="GO" id="GO:0050126">
    <property type="term" value="F:N-carbamoylputrescine amidase activity"/>
    <property type="evidence" value="ECO:0007669"/>
    <property type="project" value="TreeGrafter"/>
</dbReference>
<protein>
    <submittedName>
        <fullName evidence="3">Acyltransferase</fullName>
    </submittedName>
</protein>
<gene>
    <name evidence="3" type="ORF">COT92_01805</name>
</gene>
<dbReference type="InterPro" id="IPR003010">
    <property type="entry name" value="C-N_Hydrolase"/>
</dbReference>
<comment type="caution">
    <text evidence="3">The sequence shown here is derived from an EMBL/GenBank/DDBJ whole genome shotgun (WGS) entry which is preliminary data.</text>
</comment>